<name>A0A0S2TDT4_9GAMM</name>
<reference evidence="3" key="1">
    <citation type="submission" date="2015-10" db="EMBL/GenBank/DDBJ databases">
        <title>Description of Candidatus Tenderia electrophaga gen. nov, sp. nov., an Uncultivated Electroautotroph from a Biocathode Enrichment.</title>
        <authorList>
            <person name="Eddie B.J."/>
            <person name="Malanoski A.P."/>
            <person name="Wang Z."/>
            <person name="Hall R.J."/>
            <person name="Oh S.D."/>
            <person name="Heiner C."/>
            <person name="Lin B."/>
            <person name="Strycharz-Glaven S.M."/>
        </authorList>
    </citation>
    <scope>NUCLEOTIDE SEQUENCE [LARGE SCALE GENOMIC DNA]</scope>
    <source>
        <strain evidence="3">NRL1</strain>
    </source>
</reference>
<proteinExistence type="predicted"/>
<dbReference type="STRING" id="1748243.Tel_08930"/>
<sequence>MGSDKLDTEKNGPEYGNIKPLYLDEHPQHPVDLPAFRIDRYEVTNADYRAFIAATGHPPPPYWLSNGYVLSLRKGDIGKLDDGRLRALVADIFRIDVDSRTLDHAGLLKAIDNRLGYLDTLPVIEVSWHDAHDYCDWAGKRLPTEAEWEKAARGSHANEFPWGDQWHAGYSNSGDEYWEDGVAPVGTYPDDRSPYGVMDMGGNVAEWVADWYQAYPGSHEVSAAFGKQFRVIRGGAWGREGHYALHLFLRAAYRFNLRPNSRLDDVGFRCAQDAQPSAAATAHSAHAQ</sequence>
<dbReference type="KEGG" id="tee:Tel_08930"/>
<feature type="region of interest" description="Disordered" evidence="1">
    <location>
        <begin position="1"/>
        <end position="21"/>
    </location>
</feature>
<feature type="domain" description="Sulfatase-modifying factor enzyme-like" evidence="2">
    <location>
        <begin position="20"/>
        <end position="271"/>
    </location>
</feature>
<dbReference type="AlphaFoldDB" id="A0A0S2TDT4"/>
<dbReference type="GO" id="GO:0120147">
    <property type="term" value="F:formylglycine-generating oxidase activity"/>
    <property type="evidence" value="ECO:0007669"/>
    <property type="project" value="TreeGrafter"/>
</dbReference>
<dbReference type="PANTHER" id="PTHR23150:SF19">
    <property type="entry name" value="FORMYLGLYCINE-GENERATING ENZYME"/>
    <property type="match status" value="1"/>
</dbReference>
<dbReference type="Gene3D" id="3.90.1580.10">
    <property type="entry name" value="paralog of FGE (formylglycine-generating enzyme)"/>
    <property type="match status" value="1"/>
</dbReference>
<dbReference type="SUPFAM" id="SSF56436">
    <property type="entry name" value="C-type lectin-like"/>
    <property type="match status" value="1"/>
</dbReference>
<dbReference type="InterPro" id="IPR016187">
    <property type="entry name" value="CTDL_fold"/>
</dbReference>
<protein>
    <recommendedName>
        <fullName evidence="2">Sulfatase-modifying factor enzyme-like domain-containing protein</fullName>
    </recommendedName>
</protein>
<dbReference type="InterPro" id="IPR042095">
    <property type="entry name" value="SUMF_sf"/>
</dbReference>
<dbReference type="Proteomes" id="UP000055136">
    <property type="component" value="Chromosome"/>
</dbReference>
<organism evidence="3 4">
    <name type="scientific">Candidatus Tenderia electrophaga</name>
    <dbReference type="NCBI Taxonomy" id="1748243"/>
    <lineage>
        <taxon>Bacteria</taxon>
        <taxon>Pseudomonadati</taxon>
        <taxon>Pseudomonadota</taxon>
        <taxon>Gammaproteobacteria</taxon>
        <taxon>Candidatus Tenderiales</taxon>
        <taxon>Candidatus Tenderiaceae</taxon>
        <taxon>Candidatus Tenderia</taxon>
    </lineage>
</organism>
<accession>A0A0S2TDT4</accession>
<feature type="compositionally biased region" description="Basic and acidic residues" evidence="1">
    <location>
        <begin position="1"/>
        <end position="12"/>
    </location>
</feature>
<evidence type="ECO:0000313" key="3">
    <source>
        <dbReference type="EMBL" id="ALP53268.1"/>
    </source>
</evidence>
<keyword evidence="4" id="KW-1185">Reference proteome</keyword>
<dbReference type="InterPro" id="IPR051043">
    <property type="entry name" value="Sulfatase_Mod_Factor_Kinase"/>
</dbReference>
<dbReference type="PANTHER" id="PTHR23150">
    <property type="entry name" value="SULFATASE MODIFYING FACTOR 1, 2"/>
    <property type="match status" value="1"/>
</dbReference>
<dbReference type="InterPro" id="IPR005532">
    <property type="entry name" value="SUMF_dom"/>
</dbReference>
<evidence type="ECO:0000256" key="1">
    <source>
        <dbReference type="SAM" id="MobiDB-lite"/>
    </source>
</evidence>
<evidence type="ECO:0000313" key="4">
    <source>
        <dbReference type="Proteomes" id="UP000055136"/>
    </source>
</evidence>
<gene>
    <name evidence="3" type="ORF">Tel_08930</name>
</gene>
<evidence type="ECO:0000259" key="2">
    <source>
        <dbReference type="Pfam" id="PF03781"/>
    </source>
</evidence>
<dbReference type="EMBL" id="CP013099">
    <property type="protein sequence ID" value="ALP53268.1"/>
    <property type="molecule type" value="Genomic_DNA"/>
</dbReference>
<dbReference type="Pfam" id="PF03781">
    <property type="entry name" value="FGE-sulfatase"/>
    <property type="match status" value="1"/>
</dbReference>